<dbReference type="AlphaFoldDB" id="A0A381FJ84"/>
<gene>
    <name evidence="2" type="ORF">NCTC13532_02128</name>
</gene>
<dbReference type="RefSeq" id="WP_115620259.1">
    <property type="nucleotide sequence ID" value="NZ_UFVR01000004.1"/>
</dbReference>
<organism evidence="2 3">
    <name type="scientific">Chryseobacterium indoltheticum</name>
    <dbReference type="NCBI Taxonomy" id="254"/>
    <lineage>
        <taxon>Bacteria</taxon>
        <taxon>Pseudomonadati</taxon>
        <taxon>Bacteroidota</taxon>
        <taxon>Flavobacteriia</taxon>
        <taxon>Flavobacteriales</taxon>
        <taxon>Weeksellaceae</taxon>
        <taxon>Chryseobacterium group</taxon>
        <taxon>Chryseobacterium</taxon>
    </lineage>
</organism>
<accession>A0A381FJ84</accession>
<name>A0A381FJ84_9FLAO</name>
<evidence type="ECO:0000313" key="2">
    <source>
        <dbReference type="EMBL" id="SUX46574.1"/>
    </source>
</evidence>
<dbReference type="EMBL" id="UFVR01000004">
    <property type="protein sequence ID" value="SUX46574.1"/>
    <property type="molecule type" value="Genomic_DNA"/>
</dbReference>
<evidence type="ECO:0000256" key="1">
    <source>
        <dbReference type="SAM" id="SignalP"/>
    </source>
</evidence>
<evidence type="ECO:0000313" key="3">
    <source>
        <dbReference type="Proteomes" id="UP000254282"/>
    </source>
</evidence>
<feature type="chain" id="PRO_5017062321" evidence="1">
    <location>
        <begin position="22"/>
        <end position="217"/>
    </location>
</feature>
<protein>
    <submittedName>
        <fullName evidence="2">Uncharacterized protein</fullName>
    </submittedName>
</protein>
<reference evidence="2 3" key="1">
    <citation type="submission" date="2018-06" db="EMBL/GenBank/DDBJ databases">
        <authorList>
            <consortium name="Pathogen Informatics"/>
            <person name="Doyle S."/>
        </authorList>
    </citation>
    <scope>NUCLEOTIDE SEQUENCE [LARGE SCALE GENOMIC DNA]</scope>
    <source>
        <strain evidence="2 3">NCTC13532</strain>
    </source>
</reference>
<keyword evidence="1" id="KW-0732">Signal</keyword>
<sequence>MKQLSCIFLLLCLLVVVSCNGSIDNKIKKHFNKFILIDNYKDFEINSIKRISKDTITNTNKQQAILFQNIIKLKETNRIIQHEISKKQHEINVVKNGREIKLYGSNVFDWGHKKQIGNYVAVYSDNIVFDTNIEGRKNLLLRLNREFDNLKKDISTNNKMIKDDFEKTKILDKKMDKTILEIRSTVYLKEYTASGQKIITYRVRQDPEGNILLLSKL</sequence>
<feature type="signal peptide" evidence="1">
    <location>
        <begin position="1"/>
        <end position="21"/>
    </location>
</feature>
<dbReference type="PROSITE" id="PS51257">
    <property type="entry name" value="PROKAR_LIPOPROTEIN"/>
    <property type="match status" value="1"/>
</dbReference>
<proteinExistence type="predicted"/>
<dbReference type="Proteomes" id="UP000254282">
    <property type="component" value="Unassembled WGS sequence"/>
</dbReference>